<evidence type="ECO:0000256" key="2">
    <source>
        <dbReference type="ARBA" id="ARBA00022729"/>
    </source>
</evidence>
<evidence type="ECO:0000256" key="3">
    <source>
        <dbReference type="ARBA" id="ARBA00022801"/>
    </source>
</evidence>
<dbReference type="InterPro" id="IPR017853">
    <property type="entry name" value="GH"/>
</dbReference>
<dbReference type="InterPro" id="IPR050985">
    <property type="entry name" value="Alpha-glycosidase_related"/>
</dbReference>
<evidence type="ECO:0000256" key="4">
    <source>
        <dbReference type="ARBA" id="ARBA00023295"/>
    </source>
</evidence>
<evidence type="ECO:0000256" key="1">
    <source>
        <dbReference type="ARBA" id="ARBA00007806"/>
    </source>
</evidence>
<feature type="domain" description="Glycosyl hydrolase family 31 C-terminal" evidence="8">
    <location>
        <begin position="567"/>
        <end position="652"/>
    </location>
</feature>
<keyword evidence="4 5" id="KW-0326">Glycosidase</keyword>
<dbReference type="InterPro" id="IPR048395">
    <property type="entry name" value="Glyco_hydro_31_C"/>
</dbReference>
<keyword evidence="9" id="KW-1185">Reference proteome</keyword>
<evidence type="ECO:0000259" key="8">
    <source>
        <dbReference type="Pfam" id="PF21365"/>
    </source>
</evidence>
<evidence type="ECO:0000313" key="10">
    <source>
        <dbReference type="RefSeq" id="XP_034114052.1"/>
    </source>
</evidence>
<keyword evidence="3 5" id="KW-0378">Hydrolase</keyword>
<evidence type="ECO:0000256" key="6">
    <source>
        <dbReference type="SAM" id="SignalP"/>
    </source>
</evidence>
<dbReference type="PANTHER" id="PTHR43053:SF4">
    <property type="entry name" value="MYOGENESIS-REGULATING GLYCOSIDASE"/>
    <property type="match status" value="1"/>
</dbReference>
<dbReference type="CTD" id="43072"/>
<name>A0A6P8ZBY8_DROAB</name>
<evidence type="ECO:0000256" key="5">
    <source>
        <dbReference type="RuleBase" id="RU361185"/>
    </source>
</evidence>
<organism evidence="9 10">
    <name type="scientific">Drosophila albomicans</name>
    <name type="common">Fruit fly</name>
    <dbReference type="NCBI Taxonomy" id="7291"/>
    <lineage>
        <taxon>Eukaryota</taxon>
        <taxon>Metazoa</taxon>
        <taxon>Ecdysozoa</taxon>
        <taxon>Arthropoda</taxon>
        <taxon>Hexapoda</taxon>
        <taxon>Insecta</taxon>
        <taxon>Pterygota</taxon>
        <taxon>Neoptera</taxon>
        <taxon>Endopterygota</taxon>
        <taxon>Diptera</taxon>
        <taxon>Brachycera</taxon>
        <taxon>Muscomorpha</taxon>
        <taxon>Ephydroidea</taxon>
        <taxon>Drosophilidae</taxon>
        <taxon>Drosophila</taxon>
    </lineage>
</organism>
<dbReference type="OrthoDB" id="10070917at2759"/>
<evidence type="ECO:0000313" key="9">
    <source>
        <dbReference type="Proteomes" id="UP000515160"/>
    </source>
</evidence>
<dbReference type="Pfam" id="PF21365">
    <property type="entry name" value="Glyco_hydro_31_3rd"/>
    <property type="match status" value="1"/>
</dbReference>
<dbReference type="GO" id="GO:0005975">
    <property type="term" value="P:carbohydrate metabolic process"/>
    <property type="evidence" value="ECO:0007669"/>
    <property type="project" value="InterPro"/>
</dbReference>
<keyword evidence="2 6" id="KW-0732">Signal</keyword>
<protein>
    <submittedName>
        <fullName evidence="10">Myogenesis-regulating glycosidase</fullName>
    </submittedName>
</protein>
<gene>
    <name evidence="10" type="primary">LOC117574341</name>
</gene>
<dbReference type="CDD" id="cd06592">
    <property type="entry name" value="GH31_NET37"/>
    <property type="match status" value="1"/>
</dbReference>
<feature type="domain" description="Glycoside hydrolase family 31 TIM barrel" evidence="7">
    <location>
        <begin position="472"/>
        <end position="558"/>
    </location>
</feature>
<feature type="chain" id="PRO_5027583686" evidence="6">
    <location>
        <begin position="22"/>
        <end position="656"/>
    </location>
</feature>
<comment type="similarity">
    <text evidence="1 5">Belongs to the glycosyl hydrolase 31 family.</text>
</comment>
<evidence type="ECO:0000259" key="7">
    <source>
        <dbReference type="Pfam" id="PF01055"/>
    </source>
</evidence>
<dbReference type="Gene3D" id="3.20.20.80">
    <property type="entry name" value="Glycosidases"/>
    <property type="match status" value="1"/>
</dbReference>
<accession>A0A6P8ZBY8</accession>
<dbReference type="SUPFAM" id="SSF51011">
    <property type="entry name" value="Glycosyl hydrolase domain"/>
    <property type="match status" value="1"/>
</dbReference>
<sequence>MQPGVTSAALILAGVAFCCLGQIGQSCSTIEQRFKFNNSDIYVRLRRGEKLQYEVMKSSTTLQTVTLDNFVTSSNLEATTTGSYKLTDGTTSIEFSLVKSNSTITHIRVTRDQVVKGTQPKDCISLNIGRTHWYGGAEQKEHYWPVERQKYSNFSYVPKELGNMGVAERYWLSSDGFFLYVNNTTPLFIDQNSVGYEGKLCMSALSELPYETRVTSAKFSYELAFAKNAKVAHMYAVQTLLGKPTGYPDERMVQYPVWSTWALYKAEVTDEVVRDFAQQIIDNGFENSQLEIDDDWEDCYGALTFRANKFPDTKKLTDDLKALGFRVTLWIHPFINNNCTAIYETAKELGYLVLDHDGSADTQWWNSQPKDAAYLDFTKTAVQDWFTTRLTRLQTEDGIDSFKFDAGETSWVPTDPVLQGDEYLTPLQITTDYVRTVAKFGSMVEVRSAQNTQDLPIFVRIVDKDSEWGWNNGLVTLITSLLQMNMNGYPFVLPDMIGGNGYNEKPPTKELFLRWLQANVFMPSLQFSFVPWNFDNETIEISKTFTQMHSDYTPYIMKLFERATATGEPVNAPLWWISPTDAVAQGIYDEFLLGDDIIAAPVVTEGATNRDIYLPEGQWTDGNNSSLVYTGPVWLMEYEAPLNTLPYFVRVGFTLA</sequence>
<dbReference type="InterPro" id="IPR000322">
    <property type="entry name" value="Glyco_hydro_31_TIM"/>
</dbReference>
<reference evidence="10" key="1">
    <citation type="submission" date="2025-08" db="UniProtKB">
        <authorList>
            <consortium name="RefSeq"/>
        </authorList>
    </citation>
    <scope>IDENTIFICATION</scope>
    <source>
        <strain evidence="10">15112-1751.03</strain>
        <tissue evidence="10">Whole Adult</tissue>
    </source>
</reference>
<feature type="signal peptide" evidence="6">
    <location>
        <begin position="1"/>
        <end position="21"/>
    </location>
</feature>
<dbReference type="Pfam" id="PF01055">
    <property type="entry name" value="Glyco_hydro_31_2nd"/>
    <property type="match status" value="2"/>
</dbReference>
<dbReference type="InterPro" id="IPR013780">
    <property type="entry name" value="Glyco_hydro_b"/>
</dbReference>
<dbReference type="GO" id="GO:0004553">
    <property type="term" value="F:hydrolase activity, hydrolyzing O-glycosyl compounds"/>
    <property type="evidence" value="ECO:0007669"/>
    <property type="project" value="InterPro"/>
</dbReference>
<dbReference type="AlphaFoldDB" id="A0A6P8ZBY8"/>
<dbReference type="GeneID" id="117574341"/>
<dbReference type="SUPFAM" id="SSF51445">
    <property type="entry name" value="(Trans)glycosidases"/>
    <property type="match status" value="1"/>
</dbReference>
<proteinExistence type="inferred from homology"/>
<dbReference type="Proteomes" id="UP000515160">
    <property type="component" value="Chromosome 2R"/>
</dbReference>
<dbReference type="Gene3D" id="2.60.40.1180">
    <property type="entry name" value="Golgi alpha-mannosidase II"/>
    <property type="match status" value="1"/>
</dbReference>
<dbReference type="RefSeq" id="XP_034114052.1">
    <property type="nucleotide sequence ID" value="XM_034258161.2"/>
</dbReference>
<dbReference type="PANTHER" id="PTHR43053">
    <property type="entry name" value="GLYCOSIDASE FAMILY 31"/>
    <property type="match status" value="1"/>
</dbReference>
<feature type="domain" description="Glycoside hydrolase family 31 TIM barrel" evidence="7">
    <location>
        <begin position="259"/>
        <end position="412"/>
    </location>
</feature>